<sequence>MATDLRIEIVQGDLTREATDVVVNAANSGLLGGGGVDGALHAAAGPGLLAACRELRRTVLPDGLAVGQAVATPGFDLPARWVVHTVGPDRHRGQTDPALLASCFTSSLDVAAGLGARSIAFPAVSAGVYGWAADEVARVALDAVTAWAQARGATSVDVVRFVLLSPPVLAAFTAARTTP</sequence>
<reference evidence="2 5" key="2">
    <citation type="submission" date="2021-01" db="EMBL/GenBank/DDBJ databases">
        <title>Whole genome shotgun sequence of Cellulomonas oligotrophica NBRC 109435.</title>
        <authorList>
            <person name="Komaki H."/>
            <person name="Tamura T."/>
        </authorList>
    </citation>
    <scope>NUCLEOTIDE SEQUENCE [LARGE SCALE GENOMIC DNA]</scope>
    <source>
        <strain evidence="2 5">NBRC 109435</strain>
    </source>
</reference>
<evidence type="ECO:0000259" key="1">
    <source>
        <dbReference type="PROSITE" id="PS51154"/>
    </source>
</evidence>
<dbReference type="InterPro" id="IPR002589">
    <property type="entry name" value="Macro_dom"/>
</dbReference>
<dbReference type="RefSeq" id="WP_239072692.1">
    <property type="nucleotide sequence ID" value="NZ_BAABFI010000002.1"/>
</dbReference>
<accession>A0A7Y9FF07</accession>
<evidence type="ECO:0000313" key="5">
    <source>
        <dbReference type="Proteomes" id="UP000618382"/>
    </source>
</evidence>
<evidence type="ECO:0000313" key="3">
    <source>
        <dbReference type="EMBL" id="NYD86025.1"/>
    </source>
</evidence>
<dbReference type="Pfam" id="PF01661">
    <property type="entry name" value="Macro"/>
    <property type="match status" value="1"/>
</dbReference>
<name>A0A7Y9FF07_9CELL</name>
<dbReference type="Proteomes" id="UP000618382">
    <property type="component" value="Unassembled WGS sequence"/>
</dbReference>
<reference evidence="3 4" key="1">
    <citation type="submission" date="2020-07" db="EMBL/GenBank/DDBJ databases">
        <title>Sequencing the genomes of 1000 actinobacteria strains.</title>
        <authorList>
            <person name="Klenk H.-P."/>
        </authorList>
    </citation>
    <scope>NUCLEOTIDE SEQUENCE [LARGE SCALE GENOMIC DNA]</scope>
    <source>
        <strain evidence="3 4">DSM 24482</strain>
    </source>
</reference>
<comment type="caution">
    <text evidence="3">The sequence shown here is derived from an EMBL/GenBank/DDBJ whole genome shotgun (WGS) entry which is preliminary data.</text>
</comment>
<dbReference type="SMART" id="SM00506">
    <property type="entry name" value="A1pp"/>
    <property type="match status" value="1"/>
</dbReference>
<dbReference type="SUPFAM" id="SSF52949">
    <property type="entry name" value="Macro domain-like"/>
    <property type="match status" value="1"/>
</dbReference>
<dbReference type="PANTHER" id="PTHR11106">
    <property type="entry name" value="GANGLIOSIDE INDUCED DIFFERENTIATION ASSOCIATED PROTEIN 2-RELATED"/>
    <property type="match status" value="1"/>
</dbReference>
<dbReference type="PROSITE" id="PS51154">
    <property type="entry name" value="MACRO"/>
    <property type="match status" value="1"/>
</dbReference>
<evidence type="ECO:0000313" key="2">
    <source>
        <dbReference type="EMBL" id="GIG30967.1"/>
    </source>
</evidence>
<evidence type="ECO:0000313" key="4">
    <source>
        <dbReference type="Proteomes" id="UP000577956"/>
    </source>
</evidence>
<dbReference type="AlphaFoldDB" id="A0A7Y9FF07"/>
<dbReference type="EMBL" id="BONN01000001">
    <property type="protein sequence ID" value="GIG30967.1"/>
    <property type="molecule type" value="Genomic_DNA"/>
</dbReference>
<dbReference type="Gene3D" id="3.40.220.10">
    <property type="entry name" value="Leucine Aminopeptidase, subunit E, domain 1"/>
    <property type="match status" value="1"/>
</dbReference>
<protein>
    <submittedName>
        <fullName evidence="2 3">O-acetyl-ADP-ribose deacetylase</fullName>
    </submittedName>
</protein>
<dbReference type="EMBL" id="JACCBK010000001">
    <property type="protein sequence ID" value="NYD86025.1"/>
    <property type="molecule type" value="Genomic_DNA"/>
</dbReference>
<dbReference type="InterPro" id="IPR043472">
    <property type="entry name" value="Macro_dom-like"/>
</dbReference>
<dbReference type="PANTHER" id="PTHR11106:SF27">
    <property type="entry name" value="MACRO DOMAIN-CONTAINING PROTEIN"/>
    <property type="match status" value="1"/>
</dbReference>
<feature type="domain" description="Macro" evidence="1">
    <location>
        <begin position="1"/>
        <end position="179"/>
    </location>
</feature>
<gene>
    <name evidence="3" type="ORF">BKA21_001574</name>
    <name evidence="2" type="ORF">Col01nite_01260</name>
</gene>
<dbReference type="Proteomes" id="UP000577956">
    <property type="component" value="Unassembled WGS sequence"/>
</dbReference>
<organism evidence="3 4">
    <name type="scientific">Cellulomonas oligotrophica</name>
    <dbReference type="NCBI Taxonomy" id="931536"/>
    <lineage>
        <taxon>Bacteria</taxon>
        <taxon>Bacillati</taxon>
        <taxon>Actinomycetota</taxon>
        <taxon>Actinomycetes</taxon>
        <taxon>Micrococcales</taxon>
        <taxon>Cellulomonadaceae</taxon>
        <taxon>Cellulomonas</taxon>
    </lineage>
</organism>
<dbReference type="NCBIfam" id="NF001664">
    <property type="entry name" value="PRK00431.1-6"/>
    <property type="match status" value="1"/>
</dbReference>
<proteinExistence type="predicted"/>
<keyword evidence="5" id="KW-1185">Reference proteome</keyword>